<name>A0AAD6V9Q0_9AGAR</name>
<organism evidence="1 2">
    <name type="scientific">Mycena pura</name>
    <dbReference type="NCBI Taxonomy" id="153505"/>
    <lineage>
        <taxon>Eukaryota</taxon>
        <taxon>Fungi</taxon>
        <taxon>Dikarya</taxon>
        <taxon>Basidiomycota</taxon>
        <taxon>Agaricomycotina</taxon>
        <taxon>Agaricomycetes</taxon>
        <taxon>Agaricomycetidae</taxon>
        <taxon>Agaricales</taxon>
        <taxon>Marasmiineae</taxon>
        <taxon>Mycenaceae</taxon>
        <taxon>Mycena</taxon>
    </lineage>
</organism>
<keyword evidence="2" id="KW-1185">Reference proteome</keyword>
<comment type="caution">
    <text evidence="1">The sequence shown here is derived from an EMBL/GenBank/DDBJ whole genome shotgun (WGS) entry which is preliminary data.</text>
</comment>
<reference evidence="1" key="1">
    <citation type="submission" date="2023-03" db="EMBL/GenBank/DDBJ databases">
        <title>Massive genome expansion in bonnet fungi (Mycena s.s.) driven by repeated elements and novel gene families across ecological guilds.</title>
        <authorList>
            <consortium name="Lawrence Berkeley National Laboratory"/>
            <person name="Harder C.B."/>
            <person name="Miyauchi S."/>
            <person name="Viragh M."/>
            <person name="Kuo A."/>
            <person name="Thoen E."/>
            <person name="Andreopoulos B."/>
            <person name="Lu D."/>
            <person name="Skrede I."/>
            <person name="Drula E."/>
            <person name="Henrissat B."/>
            <person name="Morin E."/>
            <person name="Kohler A."/>
            <person name="Barry K."/>
            <person name="LaButti K."/>
            <person name="Morin E."/>
            <person name="Salamov A."/>
            <person name="Lipzen A."/>
            <person name="Mereny Z."/>
            <person name="Hegedus B."/>
            <person name="Baldrian P."/>
            <person name="Stursova M."/>
            <person name="Weitz H."/>
            <person name="Taylor A."/>
            <person name="Grigoriev I.V."/>
            <person name="Nagy L.G."/>
            <person name="Martin F."/>
            <person name="Kauserud H."/>
        </authorList>
    </citation>
    <scope>NUCLEOTIDE SEQUENCE</scope>
    <source>
        <strain evidence="1">9144</strain>
    </source>
</reference>
<evidence type="ECO:0000313" key="1">
    <source>
        <dbReference type="EMBL" id="KAJ7203765.1"/>
    </source>
</evidence>
<feature type="non-terminal residue" evidence="1">
    <location>
        <position position="107"/>
    </location>
</feature>
<dbReference type="Proteomes" id="UP001219525">
    <property type="component" value="Unassembled WGS sequence"/>
</dbReference>
<dbReference type="EMBL" id="JARJCW010000049">
    <property type="protein sequence ID" value="KAJ7203765.1"/>
    <property type="molecule type" value="Genomic_DNA"/>
</dbReference>
<evidence type="ECO:0000313" key="2">
    <source>
        <dbReference type="Proteomes" id="UP001219525"/>
    </source>
</evidence>
<gene>
    <name evidence="1" type="ORF">GGX14DRAFT_461110</name>
</gene>
<feature type="non-terminal residue" evidence="1">
    <location>
        <position position="1"/>
    </location>
</feature>
<protein>
    <submittedName>
        <fullName evidence="1">Uncharacterized protein</fullName>
    </submittedName>
</protein>
<sequence length="107" mass="12014">CASAIRWAGFREYIYGTSLRTLVEQGWAQIRVPSLEIFRQSFDLPHPARVIGEVLANETDPYLIWQFNPAYPCPAGCSRSARGSCAPHGVQFDGVNHRFAESENPFL</sequence>
<proteinExistence type="predicted"/>
<dbReference type="AlphaFoldDB" id="A0AAD6V9Q0"/>
<accession>A0AAD6V9Q0</accession>